<organism evidence="4">
    <name type="scientific">marine metagenome</name>
    <dbReference type="NCBI Taxonomy" id="408172"/>
    <lineage>
        <taxon>unclassified sequences</taxon>
        <taxon>metagenomes</taxon>
        <taxon>ecological metagenomes</taxon>
    </lineage>
</organism>
<dbReference type="InterPro" id="IPR046346">
    <property type="entry name" value="Aminoacid_DH-like_N_sf"/>
</dbReference>
<dbReference type="AlphaFoldDB" id="A0A382V2K7"/>
<comment type="similarity">
    <text evidence="1">Belongs to the Glu/Leu/Phe/Val dehydrogenases family.</text>
</comment>
<dbReference type="EMBL" id="UINC01148698">
    <property type="protein sequence ID" value="SVD40733.1"/>
    <property type="molecule type" value="Genomic_DNA"/>
</dbReference>
<dbReference type="SUPFAM" id="SSF51735">
    <property type="entry name" value="NAD(P)-binding Rossmann-fold domains"/>
    <property type="match status" value="1"/>
</dbReference>
<reference evidence="4" key="1">
    <citation type="submission" date="2018-05" db="EMBL/GenBank/DDBJ databases">
        <authorList>
            <person name="Lanie J.A."/>
            <person name="Ng W.-L."/>
            <person name="Kazmierczak K.M."/>
            <person name="Andrzejewski T.M."/>
            <person name="Davidsen T.M."/>
            <person name="Wayne K.J."/>
            <person name="Tettelin H."/>
            <person name="Glass J.I."/>
            <person name="Rusch D."/>
            <person name="Podicherti R."/>
            <person name="Tsui H.-C.T."/>
            <person name="Winkler M.E."/>
        </authorList>
    </citation>
    <scope>NUCLEOTIDE SEQUENCE</scope>
</reference>
<dbReference type="InterPro" id="IPR006096">
    <property type="entry name" value="Glu/Leu/Phe/Val/Trp_DH_C"/>
</dbReference>
<dbReference type="InterPro" id="IPR033922">
    <property type="entry name" value="NAD_bind_Glu_DH"/>
</dbReference>
<name>A0A382V2K7_9ZZZZ</name>
<keyword evidence="2" id="KW-0560">Oxidoreductase</keyword>
<dbReference type="InterPro" id="IPR033524">
    <property type="entry name" value="Glu/Leu/Phe/Val_DH_AS"/>
</dbReference>
<proteinExistence type="inferred from homology"/>
<dbReference type="Gene3D" id="3.40.50.720">
    <property type="entry name" value="NAD(P)-binding Rossmann-like Domain"/>
    <property type="match status" value="1"/>
</dbReference>
<dbReference type="SMART" id="SM00839">
    <property type="entry name" value="ELFV_dehydrog"/>
    <property type="match status" value="1"/>
</dbReference>
<dbReference type="GO" id="GO:0004352">
    <property type="term" value="F:glutamate dehydrogenase (NAD+) activity"/>
    <property type="evidence" value="ECO:0007669"/>
    <property type="project" value="TreeGrafter"/>
</dbReference>
<dbReference type="SUPFAM" id="SSF53223">
    <property type="entry name" value="Aminoacid dehydrogenase-like, N-terminal domain"/>
    <property type="match status" value="1"/>
</dbReference>
<dbReference type="Pfam" id="PF00208">
    <property type="entry name" value="ELFV_dehydrog"/>
    <property type="match status" value="1"/>
</dbReference>
<dbReference type="InterPro" id="IPR006095">
    <property type="entry name" value="Glu/Leu/Phe/Val/Trp_DH"/>
</dbReference>
<evidence type="ECO:0000313" key="4">
    <source>
        <dbReference type="EMBL" id="SVD40733.1"/>
    </source>
</evidence>
<dbReference type="PANTHER" id="PTHR11606:SF13">
    <property type="entry name" value="GLUTAMATE DEHYDROGENASE 1, MITOCHONDRIAL"/>
    <property type="match status" value="1"/>
</dbReference>
<dbReference type="InterPro" id="IPR006097">
    <property type="entry name" value="Glu/Leu/Phe/Val/Trp_DH_dimer"/>
</dbReference>
<dbReference type="InterPro" id="IPR036291">
    <property type="entry name" value="NAD(P)-bd_dom_sf"/>
</dbReference>
<dbReference type="Gene3D" id="3.40.50.10860">
    <property type="entry name" value="Leucine Dehydrogenase, chain A, domain 1"/>
    <property type="match status" value="1"/>
</dbReference>
<dbReference type="PROSITE" id="PS00074">
    <property type="entry name" value="GLFV_DEHYDROGENASE"/>
    <property type="match status" value="1"/>
</dbReference>
<sequence length="258" mass="27325">MTWKTALMNLPFGGAKGGVQVDPTELSNEELNRLTRRYTINIVHLLAPNRDIPAPDMGTNSQTMAWMMDAYGQIHGHSPACVTGKPVEIGGSLGREAATGRGVSYLISQAANDMGMNPDGARIVIQGFGNVGTWTAKLLQQYGCKVVGVSGVQGGVYNSNGLDIAALLEHQNQFGVVPGFAGGDNITNAELLELECDVLVPAAIGNVVTAENAPKLKTKLIVEAANHPLTPEADDILAERGIRVMPDILVNVDWVNVS</sequence>
<dbReference type="PRINTS" id="PR00082">
    <property type="entry name" value="GLFDHDRGNASE"/>
</dbReference>
<dbReference type="Pfam" id="PF02812">
    <property type="entry name" value="ELFV_dehydrog_N"/>
    <property type="match status" value="1"/>
</dbReference>
<feature type="domain" description="Glutamate/phenylalanine/leucine/valine/L-tryptophan dehydrogenase C-terminal" evidence="3">
    <location>
        <begin position="92"/>
        <end position="257"/>
    </location>
</feature>
<dbReference type="GO" id="GO:0006538">
    <property type="term" value="P:L-glutamate catabolic process"/>
    <property type="evidence" value="ECO:0007669"/>
    <property type="project" value="TreeGrafter"/>
</dbReference>
<dbReference type="PANTHER" id="PTHR11606">
    <property type="entry name" value="GLUTAMATE DEHYDROGENASE"/>
    <property type="match status" value="1"/>
</dbReference>
<evidence type="ECO:0000256" key="2">
    <source>
        <dbReference type="ARBA" id="ARBA00023002"/>
    </source>
</evidence>
<protein>
    <recommendedName>
        <fullName evidence="3">Glutamate/phenylalanine/leucine/valine/L-tryptophan dehydrogenase C-terminal domain-containing protein</fullName>
    </recommendedName>
</protein>
<gene>
    <name evidence="4" type="ORF">METZ01_LOCUS393587</name>
</gene>
<accession>A0A382V2K7</accession>
<evidence type="ECO:0000256" key="1">
    <source>
        <dbReference type="ARBA" id="ARBA00006382"/>
    </source>
</evidence>
<dbReference type="CDD" id="cd01076">
    <property type="entry name" value="NAD_bind_1_Glu_DH"/>
    <property type="match status" value="1"/>
</dbReference>
<evidence type="ECO:0000259" key="3">
    <source>
        <dbReference type="SMART" id="SM00839"/>
    </source>
</evidence>